<protein>
    <submittedName>
        <fullName evidence="1">Uncharacterized protein</fullName>
    </submittedName>
</protein>
<proteinExistence type="predicted"/>
<dbReference type="AlphaFoldDB" id="A0AAE1AZR6"/>
<accession>A0AAE1AZR6</accession>
<organism evidence="1 2">
    <name type="scientific">Elysia crispata</name>
    <name type="common">lettuce slug</name>
    <dbReference type="NCBI Taxonomy" id="231223"/>
    <lineage>
        <taxon>Eukaryota</taxon>
        <taxon>Metazoa</taxon>
        <taxon>Spiralia</taxon>
        <taxon>Lophotrochozoa</taxon>
        <taxon>Mollusca</taxon>
        <taxon>Gastropoda</taxon>
        <taxon>Heterobranchia</taxon>
        <taxon>Euthyneura</taxon>
        <taxon>Panpulmonata</taxon>
        <taxon>Sacoglossa</taxon>
        <taxon>Placobranchoidea</taxon>
        <taxon>Plakobranchidae</taxon>
        <taxon>Elysia</taxon>
    </lineage>
</organism>
<comment type="caution">
    <text evidence="1">The sequence shown here is derived from an EMBL/GenBank/DDBJ whole genome shotgun (WGS) entry which is preliminary data.</text>
</comment>
<dbReference type="EMBL" id="JAWDGP010000832">
    <property type="protein sequence ID" value="KAK3796882.1"/>
    <property type="molecule type" value="Genomic_DNA"/>
</dbReference>
<sequence length="116" mass="13538">MLEVAMYCRKANLRFPLKSTFEEYKCRKIRLLCMLEDSEDPIVKTYHKDRSVYDLLPSNANLVVWGKKEEATCPLRQGRLTTGHVLSPCKIALSRGRYIWRHNRVLQEHAVMISTA</sequence>
<evidence type="ECO:0000313" key="1">
    <source>
        <dbReference type="EMBL" id="KAK3796882.1"/>
    </source>
</evidence>
<keyword evidence="2" id="KW-1185">Reference proteome</keyword>
<reference evidence="1" key="1">
    <citation type="journal article" date="2023" name="G3 (Bethesda)">
        <title>A reference genome for the long-term kleptoplast-retaining sea slug Elysia crispata morphotype clarki.</title>
        <authorList>
            <person name="Eastman K.E."/>
            <person name="Pendleton A.L."/>
            <person name="Shaikh M.A."/>
            <person name="Suttiyut T."/>
            <person name="Ogas R."/>
            <person name="Tomko P."/>
            <person name="Gavelis G."/>
            <person name="Widhalm J.R."/>
            <person name="Wisecaver J.H."/>
        </authorList>
    </citation>
    <scope>NUCLEOTIDE SEQUENCE</scope>
    <source>
        <strain evidence="1">ECLA1</strain>
    </source>
</reference>
<dbReference type="Proteomes" id="UP001283361">
    <property type="component" value="Unassembled WGS sequence"/>
</dbReference>
<evidence type="ECO:0000313" key="2">
    <source>
        <dbReference type="Proteomes" id="UP001283361"/>
    </source>
</evidence>
<name>A0AAE1AZR6_9GAST</name>
<gene>
    <name evidence="1" type="ORF">RRG08_055716</name>
</gene>